<keyword evidence="2" id="KW-0378">Hydrolase</keyword>
<dbReference type="Gene3D" id="3.40.630.10">
    <property type="entry name" value="Zn peptidases"/>
    <property type="match status" value="1"/>
</dbReference>
<dbReference type="FunFam" id="3.30.70.360:FF:000004">
    <property type="entry name" value="Peptidase M20 domain-containing protein 2"/>
    <property type="match status" value="1"/>
</dbReference>
<dbReference type="Pfam" id="PF01546">
    <property type="entry name" value="Peptidase_M20"/>
    <property type="match status" value="1"/>
</dbReference>
<dbReference type="OrthoDB" id="6119954at2759"/>
<dbReference type="InterPro" id="IPR052030">
    <property type="entry name" value="Peptidase_M20/M20A_hydrolases"/>
</dbReference>
<dbReference type="NCBIfam" id="TIGR01891">
    <property type="entry name" value="amidohydrolases"/>
    <property type="match status" value="1"/>
</dbReference>
<evidence type="ECO:0000313" key="2">
    <source>
        <dbReference type="EMBL" id="KZZ90288.1"/>
    </source>
</evidence>
<protein>
    <submittedName>
        <fullName evidence="2">Amidohydrolase</fullName>
    </submittedName>
</protein>
<dbReference type="PANTHER" id="PTHR30575:SF8">
    <property type="entry name" value="PEPTIDASE M20 DOMAIN-CONTAINING PROTEIN 2"/>
    <property type="match status" value="1"/>
</dbReference>
<dbReference type="GO" id="GO:0016805">
    <property type="term" value="F:dipeptidase activity"/>
    <property type="evidence" value="ECO:0007669"/>
    <property type="project" value="TreeGrafter"/>
</dbReference>
<dbReference type="SUPFAM" id="SSF53187">
    <property type="entry name" value="Zn-dependent exopeptidases"/>
    <property type="match status" value="1"/>
</dbReference>
<accession>A0A167XNJ8</accession>
<comment type="caution">
    <text evidence="2">The sequence shown here is derived from an EMBL/GenBank/DDBJ whole genome shotgun (WGS) entry which is preliminary data.</text>
</comment>
<dbReference type="EMBL" id="AZGZ01000017">
    <property type="protein sequence ID" value="KZZ90288.1"/>
    <property type="molecule type" value="Genomic_DNA"/>
</dbReference>
<dbReference type="InterPro" id="IPR017439">
    <property type="entry name" value="Amidohydrolase"/>
</dbReference>
<dbReference type="InterPro" id="IPR002933">
    <property type="entry name" value="Peptidase_M20"/>
</dbReference>
<dbReference type="AlphaFoldDB" id="A0A167XNJ8"/>
<dbReference type="PANTHER" id="PTHR30575">
    <property type="entry name" value="PEPTIDASE M20"/>
    <property type="match status" value="1"/>
</dbReference>
<dbReference type="SUPFAM" id="SSF55031">
    <property type="entry name" value="Bacterial exopeptidase dimerisation domain"/>
    <property type="match status" value="1"/>
</dbReference>
<sequence length="302" mass="32735">MTALTDYQQNLAVGTEMTSKIKEEVDEIVNQLEDKLSTLCRTIWENPEIGQQEFKSHDTICDFMESLGYTVTRHAYGLPTAFEVLSGSGGRLVNFNAEYDSLPGIGHACGHNLITTSSVTAFLTLAKTIEKLGIEGRVQLLGTPDEEGEGGKPKLIAAGAYKGVDVSLMAHPFEGCDSGDGNYYPDGIAGFRMVGRQKFTAEYFGKPAHAGSNPWDGVNALDAVVSAYNNLALLRQQIQSTERIHNVFIESDKVVNIIPAYAKATYHVRSAKLRGLRALEAKVKKIVEAAALATGCEVKMEG</sequence>
<proteinExistence type="inferred from homology"/>
<reference evidence="2 3" key="1">
    <citation type="journal article" date="2016" name="Genome Biol. Evol.">
        <title>Divergent and convergent evolution of fungal pathogenicity.</title>
        <authorList>
            <person name="Shang Y."/>
            <person name="Xiao G."/>
            <person name="Zheng P."/>
            <person name="Cen K."/>
            <person name="Zhan S."/>
            <person name="Wang C."/>
        </authorList>
    </citation>
    <scope>NUCLEOTIDE SEQUENCE [LARGE SCALE GENOMIC DNA]</scope>
    <source>
        <strain evidence="2 3">ARSEF 7405</strain>
    </source>
</reference>
<organism evidence="2 3">
    <name type="scientific">Ascosphaera apis ARSEF 7405</name>
    <dbReference type="NCBI Taxonomy" id="392613"/>
    <lineage>
        <taxon>Eukaryota</taxon>
        <taxon>Fungi</taxon>
        <taxon>Dikarya</taxon>
        <taxon>Ascomycota</taxon>
        <taxon>Pezizomycotina</taxon>
        <taxon>Eurotiomycetes</taxon>
        <taxon>Eurotiomycetidae</taxon>
        <taxon>Onygenales</taxon>
        <taxon>Ascosphaeraceae</taxon>
        <taxon>Ascosphaera</taxon>
    </lineage>
</organism>
<comment type="similarity">
    <text evidence="1">Belongs to the peptidase M20A family.</text>
</comment>
<dbReference type="InterPro" id="IPR036264">
    <property type="entry name" value="Bact_exopeptidase_dim_dom"/>
</dbReference>
<gene>
    <name evidence="2" type="ORF">AAP_03818</name>
</gene>
<dbReference type="VEuPathDB" id="FungiDB:AAP_03818"/>
<name>A0A167XNJ8_9EURO</name>
<evidence type="ECO:0000256" key="1">
    <source>
        <dbReference type="ARBA" id="ARBA00006247"/>
    </source>
</evidence>
<keyword evidence="3" id="KW-1185">Reference proteome</keyword>
<evidence type="ECO:0000313" key="3">
    <source>
        <dbReference type="Proteomes" id="UP000242877"/>
    </source>
</evidence>
<dbReference type="Proteomes" id="UP000242877">
    <property type="component" value="Unassembled WGS sequence"/>
</dbReference>